<organism evidence="2 3">
    <name type="scientific">Plantactinospora soyae</name>
    <dbReference type="NCBI Taxonomy" id="1544732"/>
    <lineage>
        <taxon>Bacteria</taxon>
        <taxon>Bacillati</taxon>
        <taxon>Actinomycetota</taxon>
        <taxon>Actinomycetes</taxon>
        <taxon>Micromonosporales</taxon>
        <taxon>Micromonosporaceae</taxon>
        <taxon>Plantactinospora</taxon>
    </lineage>
</organism>
<dbReference type="AlphaFoldDB" id="A0A927MCM4"/>
<dbReference type="RefSeq" id="WP_192770982.1">
    <property type="nucleotide sequence ID" value="NZ_JADBEB010000001.1"/>
</dbReference>
<proteinExistence type="predicted"/>
<feature type="transmembrane region" description="Helical" evidence="1">
    <location>
        <begin position="330"/>
        <end position="349"/>
    </location>
</feature>
<sequence length="546" mass="56995">MIPRGTLPGPVVVAGLFIAAGLAWRAWLTMLVVPRTNSDEALIGLMATDIAEGAAAPAFLYGQHYMGAAEAWLAAPVVWLVGPSVPALRLPTTVAYLVFAVLLYRLTARLYSPWFAVLVTGLLAVGSDRVVKDQLIANGFAWIVPGCAALLWGALRLADPPGRDNRRSAGAVGPAGLRFAGFAGWGLVAGLVVWTDWLAAPYLLGAFALLVAGCRRDLLGRAGLLVGAGFLVGVAPQLLHDLTSPLADNSTLAYLRMAFGQDPPGEPPGALARLHGGLMIGVPMRMGLCGPGSCAPLAQLCGPVIVGLLIGVVSRGAWTARTPGARTARTAGRLALAVPGLLTIGLYAASSPAGATPTESVRYLCCLVISLPAVLWPLWSLARRTGRVRSAWPARAAIAILAAAAGAAGLAVGSTVDGHRQAAVDERALIAELDRRGIDRLYTDYWTCQRLMFATSRRIGCASVTALLRRGADKVPGARHQIETAARPVYVFASGGPEETAFAGYLRVLPEGPAVLAGAVEVAGYRLYAPDGRLAVPVDRPDRSDR</sequence>
<feature type="transmembrane region" description="Helical" evidence="1">
    <location>
        <begin position="139"/>
        <end position="158"/>
    </location>
</feature>
<feature type="transmembrane region" description="Helical" evidence="1">
    <location>
        <begin position="394"/>
        <end position="413"/>
    </location>
</feature>
<dbReference type="EMBL" id="JADBEB010000001">
    <property type="protein sequence ID" value="MBE1492009.1"/>
    <property type="molecule type" value="Genomic_DNA"/>
</dbReference>
<accession>A0A927MCM4</accession>
<keyword evidence="1" id="KW-0472">Membrane</keyword>
<comment type="caution">
    <text evidence="2">The sequence shown here is derived from an EMBL/GenBank/DDBJ whole genome shotgun (WGS) entry which is preliminary data.</text>
</comment>
<feature type="transmembrane region" description="Helical" evidence="1">
    <location>
        <begin position="199"/>
        <end position="215"/>
    </location>
</feature>
<reference evidence="2" key="1">
    <citation type="submission" date="2020-10" db="EMBL/GenBank/DDBJ databases">
        <title>Sequencing the genomes of 1000 actinobacteria strains.</title>
        <authorList>
            <person name="Klenk H.-P."/>
        </authorList>
    </citation>
    <scope>NUCLEOTIDE SEQUENCE</scope>
    <source>
        <strain evidence="2">DSM 46832</strain>
    </source>
</reference>
<evidence type="ECO:0008006" key="4">
    <source>
        <dbReference type="Google" id="ProtNLM"/>
    </source>
</evidence>
<feature type="transmembrane region" description="Helical" evidence="1">
    <location>
        <begin position="222"/>
        <end position="239"/>
    </location>
</feature>
<protein>
    <recommendedName>
        <fullName evidence="4">Glycosyltransferase RgtA/B/C/D-like domain-containing protein</fullName>
    </recommendedName>
</protein>
<evidence type="ECO:0000256" key="1">
    <source>
        <dbReference type="SAM" id="Phobius"/>
    </source>
</evidence>
<evidence type="ECO:0000313" key="2">
    <source>
        <dbReference type="EMBL" id="MBE1492009.1"/>
    </source>
</evidence>
<gene>
    <name evidence="2" type="ORF">H4W31_007647</name>
</gene>
<name>A0A927MCM4_9ACTN</name>
<feature type="transmembrane region" description="Helical" evidence="1">
    <location>
        <begin position="111"/>
        <end position="127"/>
    </location>
</feature>
<keyword evidence="1" id="KW-1133">Transmembrane helix</keyword>
<evidence type="ECO:0000313" key="3">
    <source>
        <dbReference type="Proteomes" id="UP000649753"/>
    </source>
</evidence>
<feature type="transmembrane region" description="Helical" evidence="1">
    <location>
        <begin position="297"/>
        <end position="318"/>
    </location>
</feature>
<feature type="transmembrane region" description="Helical" evidence="1">
    <location>
        <begin position="7"/>
        <end position="27"/>
    </location>
</feature>
<keyword evidence="1" id="KW-0812">Transmembrane</keyword>
<dbReference type="Proteomes" id="UP000649753">
    <property type="component" value="Unassembled WGS sequence"/>
</dbReference>
<keyword evidence="3" id="KW-1185">Reference proteome</keyword>
<feature type="transmembrane region" description="Helical" evidence="1">
    <location>
        <begin position="361"/>
        <end position="382"/>
    </location>
</feature>